<evidence type="ECO:0000313" key="6">
    <source>
        <dbReference type="Proteomes" id="UP000282084"/>
    </source>
</evidence>
<dbReference type="InterPro" id="IPR000524">
    <property type="entry name" value="Tscrpt_reg_HTH_GntR"/>
</dbReference>
<dbReference type="InterPro" id="IPR036388">
    <property type="entry name" value="WH-like_DNA-bd_sf"/>
</dbReference>
<dbReference type="Pfam" id="PF07702">
    <property type="entry name" value="UTRA"/>
    <property type="match status" value="1"/>
</dbReference>
<evidence type="ECO:0000256" key="1">
    <source>
        <dbReference type="ARBA" id="ARBA00023015"/>
    </source>
</evidence>
<dbReference type="GO" id="GO:0045892">
    <property type="term" value="P:negative regulation of DNA-templated transcription"/>
    <property type="evidence" value="ECO:0007669"/>
    <property type="project" value="TreeGrafter"/>
</dbReference>
<dbReference type="SMART" id="SM00345">
    <property type="entry name" value="HTH_GNTR"/>
    <property type="match status" value="1"/>
</dbReference>
<dbReference type="CDD" id="cd07377">
    <property type="entry name" value="WHTH_GntR"/>
    <property type="match status" value="1"/>
</dbReference>
<evidence type="ECO:0000259" key="4">
    <source>
        <dbReference type="PROSITE" id="PS50949"/>
    </source>
</evidence>
<dbReference type="SMART" id="SM00866">
    <property type="entry name" value="UTRA"/>
    <property type="match status" value="1"/>
</dbReference>
<dbReference type="RefSeq" id="WP_121005294.1">
    <property type="nucleotide sequence ID" value="NZ_RBXO01000001.1"/>
</dbReference>
<dbReference type="InterPro" id="IPR036390">
    <property type="entry name" value="WH_DNA-bd_sf"/>
</dbReference>
<comment type="caution">
    <text evidence="5">The sequence shown here is derived from an EMBL/GenBank/DDBJ whole genome shotgun (WGS) entry which is preliminary data.</text>
</comment>
<name>A0A495VXN4_9PSEU</name>
<dbReference type="InterPro" id="IPR050679">
    <property type="entry name" value="Bact_HTH_transcr_reg"/>
</dbReference>
<dbReference type="Gene3D" id="3.40.1410.10">
    <property type="entry name" value="Chorismate lyase-like"/>
    <property type="match status" value="1"/>
</dbReference>
<dbReference type="SUPFAM" id="SSF64288">
    <property type="entry name" value="Chorismate lyase-like"/>
    <property type="match status" value="1"/>
</dbReference>
<dbReference type="OrthoDB" id="3194402at2"/>
<dbReference type="AlphaFoldDB" id="A0A495VXN4"/>
<dbReference type="PROSITE" id="PS50949">
    <property type="entry name" value="HTH_GNTR"/>
    <property type="match status" value="1"/>
</dbReference>
<organism evidence="5 6">
    <name type="scientific">Saccharothrix australiensis</name>
    <dbReference type="NCBI Taxonomy" id="2072"/>
    <lineage>
        <taxon>Bacteria</taxon>
        <taxon>Bacillati</taxon>
        <taxon>Actinomycetota</taxon>
        <taxon>Actinomycetes</taxon>
        <taxon>Pseudonocardiales</taxon>
        <taxon>Pseudonocardiaceae</taxon>
        <taxon>Saccharothrix</taxon>
    </lineage>
</organism>
<dbReference type="Pfam" id="PF00392">
    <property type="entry name" value="GntR"/>
    <property type="match status" value="1"/>
</dbReference>
<dbReference type="Gene3D" id="1.10.10.10">
    <property type="entry name" value="Winged helix-like DNA-binding domain superfamily/Winged helix DNA-binding domain"/>
    <property type="match status" value="1"/>
</dbReference>
<evidence type="ECO:0000256" key="2">
    <source>
        <dbReference type="ARBA" id="ARBA00023125"/>
    </source>
</evidence>
<dbReference type="GO" id="GO:0003700">
    <property type="term" value="F:DNA-binding transcription factor activity"/>
    <property type="evidence" value="ECO:0007669"/>
    <property type="project" value="InterPro"/>
</dbReference>
<feature type="domain" description="HTH gntR-type" evidence="4">
    <location>
        <begin position="12"/>
        <end position="78"/>
    </location>
</feature>
<dbReference type="SUPFAM" id="SSF46785">
    <property type="entry name" value="Winged helix' DNA-binding domain"/>
    <property type="match status" value="1"/>
</dbReference>
<dbReference type="Proteomes" id="UP000282084">
    <property type="component" value="Unassembled WGS sequence"/>
</dbReference>
<keyword evidence="1" id="KW-0805">Transcription regulation</keyword>
<protein>
    <submittedName>
        <fullName evidence="5">GntR family transcriptional regulator</fullName>
    </submittedName>
</protein>
<dbReference type="EMBL" id="RBXO01000001">
    <property type="protein sequence ID" value="RKT54086.1"/>
    <property type="molecule type" value="Genomic_DNA"/>
</dbReference>
<dbReference type="GO" id="GO:0003677">
    <property type="term" value="F:DNA binding"/>
    <property type="evidence" value="ECO:0007669"/>
    <property type="project" value="UniProtKB-KW"/>
</dbReference>
<sequence>MTPRALDRSGPDPLWRQLQDDLVARLRSGAFDTGFPGELALADEYGVSRYTVRQALQRLRADGLVVAERGRQPRVSPAADVEQPLDTLYSLFASVEAAGLEQRSAVRVLDVRADGVVADRLDLEGSTPLVHLERLRLADGEPFAIDRAWLPADVAAPILTADFTRTGLYAVLAERTGVRLDTSREDIRAVVPTAAERALLRCGPEVACLSIHRQGRAAGRPVEWRHTIVRGDRFAVTAEFAAAGSARPTRSVLAR</sequence>
<evidence type="ECO:0000313" key="5">
    <source>
        <dbReference type="EMBL" id="RKT54086.1"/>
    </source>
</evidence>
<gene>
    <name evidence="5" type="ORF">C8E97_2676</name>
</gene>
<accession>A0A495VXN4</accession>
<keyword evidence="6" id="KW-1185">Reference proteome</keyword>
<reference evidence="5 6" key="1">
    <citation type="submission" date="2018-10" db="EMBL/GenBank/DDBJ databases">
        <title>Sequencing the genomes of 1000 actinobacteria strains.</title>
        <authorList>
            <person name="Klenk H.-P."/>
        </authorList>
    </citation>
    <scope>NUCLEOTIDE SEQUENCE [LARGE SCALE GENOMIC DNA]</scope>
    <source>
        <strain evidence="5 6">DSM 43800</strain>
    </source>
</reference>
<keyword evidence="2" id="KW-0238">DNA-binding</keyword>
<dbReference type="PANTHER" id="PTHR44846:SF17">
    <property type="entry name" value="GNTR-FAMILY TRANSCRIPTIONAL REGULATOR"/>
    <property type="match status" value="1"/>
</dbReference>
<keyword evidence="3" id="KW-0804">Transcription</keyword>
<evidence type="ECO:0000256" key="3">
    <source>
        <dbReference type="ARBA" id="ARBA00023163"/>
    </source>
</evidence>
<dbReference type="PRINTS" id="PR00035">
    <property type="entry name" value="HTHGNTR"/>
</dbReference>
<proteinExistence type="predicted"/>
<dbReference type="InterPro" id="IPR028978">
    <property type="entry name" value="Chorismate_lyase_/UTRA_dom_sf"/>
</dbReference>
<dbReference type="PANTHER" id="PTHR44846">
    <property type="entry name" value="MANNOSYL-D-GLYCERATE TRANSPORT/METABOLISM SYSTEM REPRESSOR MNGR-RELATED"/>
    <property type="match status" value="1"/>
</dbReference>
<dbReference type="InterPro" id="IPR011663">
    <property type="entry name" value="UTRA"/>
</dbReference>